<dbReference type="KEGG" id="pcor:KS4_13340"/>
<name>A0A517YSU8_9BACT</name>
<dbReference type="SUPFAM" id="SSF111369">
    <property type="entry name" value="HlyD-like secretion proteins"/>
    <property type="match status" value="1"/>
</dbReference>
<feature type="signal peptide" evidence="3">
    <location>
        <begin position="1"/>
        <end position="22"/>
    </location>
</feature>
<feature type="domain" description="CzcB-like barrel-sandwich hybrid" evidence="5">
    <location>
        <begin position="49"/>
        <end position="202"/>
    </location>
</feature>
<comment type="similarity">
    <text evidence="1">Belongs to the membrane fusion protein (MFP) (TC 8.A.1) family.</text>
</comment>
<proteinExistence type="inferred from homology"/>
<evidence type="ECO:0000259" key="4">
    <source>
        <dbReference type="Pfam" id="PF25954"/>
    </source>
</evidence>
<dbReference type="GO" id="GO:0015562">
    <property type="term" value="F:efflux transmembrane transporter activity"/>
    <property type="evidence" value="ECO:0007669"/>
    <property type="project" value="TreeGrafter"/>
</dbReference>
<evidence type="ECO:0000313" key="7">
    <source>
        <dbReference type="Proteomes" id="UP000317369"/>
    </source>
</evidence>
<dbReference type="AlphaFoldDB" id="A0A517YSU8"/>
<dbReference type="RefSeq" id="WP_200761635.1">
    <property type="nucleotide sequence ID" value="NZ_CP036425.1"/>
</dbReference>
<sequence precursor="true">MRTIPTILAIVLLANVSTGLHGQDQTAEKTSEQLIDFEKYEGVVIPSQEVEVIAPFQGILKNVEVKEGDRIIEGDRMAQMDDRVQSFVVLVAKQQAESNAAMERAKAALDEADLVYNQTNEMVARHAASNFEEQRAKVVLEQARADYDLAIEGKDQMKTQYELELEKLNEHRIEAPFDGQVIRIHTETGATLKDDQPVVSIASLDPLKVNMYLPVSVFGQLQKDQTYTIIADEPINGPLKAQLTYVDPIIDSASQTFRCVFEIPNPDYKLPAGFTAHLSSMTPLNTAQAQVDTEKSVQTP</sequence>
<reference evidence="6 7" key="1">
    <citation type="submission" date="2019-02" db="EMBL/GenBank/DDBJ databases">
        <title>Deep-cultivation of Planctomycetes and their phenomic and genomic characterization uncovers novel biology.</title>
        <authorList>
            <person name="Wiegand S."/>
            <person name="Jogler M."/>
            <person name="Boedeker C."/>
            <person name="Pinto D."/>
            <person name="Vollmers J."/>
            <person name="Rivas-Marin E."/>
            <person name="Kohn T."/>
            <person name="Peeters S.H."/>
            <person name="Heuer A."/>
            <person name="Rast P."/>
            <person name="Oberbeckmann S."/>
            <person name="Bunk B."/>
            <person name="Jeske O."/>
            <person name="Meyerdierks A."/>
            <person name="Storesund J.E."/>
            <person name="Kallscheuer N."/>
            <person name="Luecker S."/>
            <person name="Lage O.M."/>
            <person name="Pohl T."/>
            <person name="Merkel B.J."/>
            <person name="Hornburger P."/>
            <person name="Mueller R.-W."/>
            <person name="Bruemmer F."/>
            <person name="Labrenz M."/>
            <person name="Spormann A.M."/>
            <person name="Op den Camp H."/>
            <person name="Overmann J."/>
            <person name="Amann R."/>
            <person name="Jetten M.S.M."/>
            <person name="Mascher T."/>
            <person name="Medema M.H."/>
            <person name="Devos D.P."/>
            <person name="Kaster A.-K."/>
            <person name="Ovreas L."/>
            <person name="Rohde M."/>
            <person name="Galperin M.Y."/>
            <person name="Jogler C."/>
        </authorList>
    </citation>
    <scope>NUCLEOTIDE SEQUENCE [LARGE SCALE GENOMIC DNA]</scope>
    <source>
        <strain evidence="6 7">KS4</strain>
    </source>
</reference>
<keyword evidence="2" id="KW-0175">Coiled coil</keyword>
<dbReference type="InterPro" id="IPR006143">
    <property type="entry name" value="RND_pump_MFP"/>
</dbReference>
<dbReference type="Pfam" id="PF25954">
    <property type="entry name" value="Beta-barrel_RND_2"/>
    <property type="match status" value="1"/>
</dbReference>
<gene>
    <name evidence="6" type="ORF">KS4_13340</name>
</gene>
<accession>A0A517YSU8</accession>
<dbReference type="Pfam" id="PF25973">
    <property type="entry name" value="BSH_CzcB"/>
    <property type="match status" value="1"/>
</dbReference>
<evidence type="ECO:0000259" key="5">
    <source>
        <dbReference type="Pfam" id="PF25973"/>
    </source>
</evidence>
<dbReference type="Gene3D" id="2.40.50.100">
    <property type="match status" value="1"/>
</dbReference>
<evidence type="ECO:0000256" key="2">
    <source>
        <dbReference type="SAM" id="Coils"/>
    </source>
</evidence>
<protein>
    <submittedName>
        <fullName evidence="6">Macrolide transporter subunit MacA</fullName>
    </submittedName>
</protein>
<dbReference type="GO" id="GO:1990281">
    <property type="term" value="C:efflux pump complex"/>
    <property type="evidence" value="ECO:0007669"/>
    <property type="project" value="TreeGrafter"/>
</dbReference>
<organism evidence="6 7">
    <name type="scientific">Poriferisphaera corsica</name>
    <dbReference type="NCBI Taxonomy" id="2528020"/>
    <lineage>
        <taxon>Bacteria</taxon>
        <taxon>Pseudomonadati</taxon>
        <taxon>Planctomycetota</taxon>
        <taxon>Phycisphaerae</taxon>
        <taxon>Phycisphaerales</taxon>
        <taxon>Phycisphaeraceae</taxon>
        <taxon>Poriferisphaera</taxon>
    </lineage>
</organism>
<evidence type="ECO:0000313" key="6">
    <source>
        <dbReference type="EMBL" id="QDU33288.1"/>
    </source>
</evidence>
<dbReference type="InterPro" id="IPR058792">
    <property type="entry name" value="Beta-barrel_RND_2"/>
</dbReference>
<dbReference type="Gene3D" id="2.40.30.170">
    <property type="match status" value="1"/>
</dbReference>
<evidence type="ECO:0000256" key="1">
    <source>
        <dbReference type="ARBA" id="ARBA00009477"/>
    </source>
</evidence>
<keyword evidence="7" id="KW-1185">Reference proteome</keyword>
<dbReference type="InterPro" id="IPR058647">
    <property type="entry name" value="BSH_CzcB-like"/>
</dbReference>
<feature type="chain" id="PRO_5022094592" evidence="3">
    <location>
        <begin position="23"/>
        <end position="300"/>
    </location>
</feature>
<dbReference type="NCBIfam" id="TIGR01730">
    <property type="entry name" value="RND_mfp"/>
    <property type="match status" value="1"/>
</dbReference>
<dbReference type="EMBL" id="CP036425">
    <property type="protein sequence ID" value="QDU33288.1"/>
    <property type="molecule type" value="Genomic_DNA"/>
</dbReference>
<feature type="domain" description="CusB-like beta-barrel" evidence="4">
    <location>
        <begin position="210"/>
        <end position="280"/>
    </location>
</feature>
<evidence type="ECO:0000256" key="3">
    <source>
        <dbReference type="SAM" id="SignalP"/>
    </source>
</evidence>
<keyword evidence="3" id="KW-0732">Signal</keyword>
<dbReference type="PANTHER" id="PTHR30469">
    <property type="entry name" value="MULTIDRUG RESISTANCE PROTEIN MDTA"/>
    <property type="match status" value="1"/>
</dbReference>
<dbReference type="Proteomes" id="UP000317369">
    <property type="component" value="Chromosome"/>
</dbReference>
<dbReference type="Gene3D" id="1.10.287.470">
    <property type="entry name" value="Helix hairpin bin"/>
    <property type="match status" value="1"/>
</dbReference>
<feature type="coiled-coil region" evidence="2">
    <location>
        <begin position="91"/>
        <end position="122"/>
    </location>
</feature>